<evidence type="ECO:0000313" key="4">
    <source>
        <dbReference type="Proteomes" id="UP000287447"/>
    </source>
</evidence>
<gene>
    <name evidence="3" type="ORF">EOI86_13800</name>
</gene>
<proteinExistence type="predicted"/>
<comment type="caution">
    <text evidence="3">The sequence shown here is derived from an EMBL/GenBank/DDBJ whole genome shotgun (WGS) entry which is preliminary data.</text>
</comment>
<dbReference type="Pfam" id="PF06468">
    <property type="entry name" value="Spond_N"/>
    <property type="match status" value="1"/>
</dbReference>
<evidence type="ECO:0000256" key="1">
    <source>
        <dbReference type="SAM" id="SignalP"/>
    </source>
</evidence>
<dbReference type="OrthoDB" id="8478811at2"/>
<feature type="domain" description="Spondin" evidence="2">
    <location>
        <begin position="19"/>
        <end position="205"/>
    </location>
</feature>
<dbReference type="PROSITE" id="PS51020">
    <property type="entry name" value="SPONDIN"/>
    <property type="match status" value="1"/>
</dbReference>
<dbReference type="PANTHER" id="PTHR11311:SF15">
    <property type="entry name" value="SPONDIN-2"/>
    <property type="match status" value="1"/>
</dbReference>
<dbReference type="NCBIfam" id="NF038123">
    <property type="entry name" value="NF038123_dom"/>
    <property type="match status" value="1"/>
</dbReference>
<organism evidence="3 4">
    <name type="scientific">Hwanghaeella grinnelliae</name>
    <dbReference type="NCBI Taxonomy" id="2500179"/>
    <lineage>
        <taxon>Bacteria</taxon>
        <taxon>Pseudomonadati</taxon>
        <taxon>Pseudomonadota</taxon>
        <taxon>Alphaproteobacteria</taxon>
        <taxon>Rhodospirillales</taxon>
        <taxon>Rhodospirillaceae</taxon>
        <taxon>Hwanghaeella</taxon>
    </lineage>
</organism>
<evidence type="ECO:0000259" key="2">
    <source>
        <dbReference type="PROSITE" id="PS51020"/>
    </source>
</evidence>
<feature type="signal peptide" evidence="1">
    <location>
        <begin position="1"/>
        <end position="25"/>
    </location>
</feature>
<dbReference type="Gene3D" id="2.60.40.2130">
    <property type="entry name" value="F-spondin domain"/>
    <property type="match status" value="1"/>
</dbReference>
<dbReference type="InterPro" id="IPR051418">
    <property type="entry name" value="Spondin/Thrombospondin_T1"/>
</dbReference>
<keyword evidence="4" id="KW-1185">Reference proteome</keyword>
<dbReference type="InterPro" id="IPR038678">
    <property type="entry name" value="Spondin_N_sf"/>
</dbReference>
<dbReference type="GO" id="GO:0007155">
    <property type="term" value="P:cell adhesion"/>
    <property type="evidence" value="ECO:0007669"/>
    <property type="project" value="TreeGrafter"/>
</dbReference>
<dbReference type="AlphaFoldDB" id="A0A437QP98"/>
<sequence>MTMEKLIRFAALAFFSIAPMAVATAQDSADYHVTVTLNWTEAAFPVGFPEDPHFSRFIGMTHNERFTLFADGQTASTGLGLVATNGRVSILKAELGEMTRRKRIGSVVEADALKAGAGVVQMTATLTSAHNRFSFATMVAPSPDWITGASGIVLNPDGPWLESLTLPLWVWDAGVDGGQTFTSPDDPLPVKESVRLAATPYFLHPAGLLPIGTVVFVRVR</sequence>
<dbReference type="EMBL" id="SADE01000002">
    <property type="protein sequence ID" value="RVU36284.1"/>
    <property type="molecule type" value="Genomic_DNA"/>
</dbReference>
<name>A0A437QP98_9PROT</name>
<keyword evidence="1" id="KW-0732">Signal</keyword>
<evidence type="ECO:0000313" key="3">
    <source>
        <dbReference type="EMBL" id="RVU36284.1"/>
    </source>
</evidence>
<reference evidence="4" key="1">
    <citation type="submission" date="2019-01" db="EMBL/GenBank/DDBJ databases">
        <title>Gri0909 isolated from a small marine red alga.</title>
        <authorList>
            <person name="Kim J."/>
            <person name="Jeong S.E."/>
            <person name="Jeon C.O."/>
        </authorList>
    </citation>
    <scope>NUCLEOTIDE SEQUENCE [LARGE SCALE GENOMIC DNA]</scope>
    <source>
        <strain evidence="4">Gri0909</strain>
    </source>
</reference>
<dbReference type="Proteomes" id="UP000287447">
    <property type="component" value="Unassembled WGS sequence"/>
</dbReference>
<feature type="chain" id="PRO_5019539269" description="Spondin domain-containing protein" evidence="1">
    <location>
        <begin position="26"/>
        <end position="220"/>
    </location>
</feature>
<dbReference type="PANTHER" id="PTHR11311">
    <property type="entry name" value="SPONDIN"/>
    <property type="match status" value="1"/>
</dbReference>
<protein>
    <recommendedName>
        <fullName evidence="2">Spondin domain-containing protein</fullName>
    </recommendedName>
</protein>
<dbReference type="InterPro" id="IPR009465">
    <property type="entry name" value="Spondin_N"/>
</dbReference>
<dbReference type="GO" id="GO:0031012">
    <property type="term" value="C:extracellular matrix"/>
    <property type="evidence" value="ECO:0007669"/>
    <property type="project" value="TreeGrafter"/>
</dbReference>
<accession>A0A437QP98</accession>